<dbReference type="EMBL" id="AGNL01039392">
    <property type="protein sequence ID" value="EJK52687.1"/>
    <property type="molecule type" value="Genomic_DNA"/>
</dbReference>
<gene>
    <name evidence="2" type="ORF">THAOC_28011</name>
</gene>
<dbReference type="AlphaFoldDB" id="K0S1I3"/>
<dbReference type="InterPro" id="IPR005114">
    <property type="entry name" value="Helicase_assoc"/>
</dbReference>
<dbReference type="OrthoDB" id="498381at2759"/>
<evidence type="ECO:0000259" key="1">
    <source>
        <dbReference type="Pfam" id="PF03457"/>
    </source>
</evidence>
<name>K0S1I3_THAOC</name>
<keyword evidence="3" id="KW-1185">Reference proteome</keyword>
<dbReference type="Proteomes" id="UP000266841">
    <property type="component" value="Unassembled WGS sequence"/>
</dbReference>
<evidence type="ECO:0000313" key="2">
    <source>
        <dbReference type="EMBL" id="EJK52687.1"/>
    </source>
</evidence>
<dbReference type="Pfam" id="PF03457">
    <property type="entry name" value="HA"/>
    <property type="match status" value="1"/>
</dbReference>
<sequence>MPWETRYDELVQYKAKHDDCNVPWDHQGKLGVWDAGSGASYVMSRSFTMDDRPTKESCPLCAMCRVFSDTGDFGFRLRPRYSPRGYLTWVGRQTSFDVRRPRWLDDMLKKPSQVVNIVASRGLHLVLPYLQQQQQAAADDNGHPGANMYKPLTQDHMRLVTAVIQSRLLPRWCGVSSFKLSPPAYSHQPPFNGVLWLWSYLRRPRDIEQHWPHNDNQSAQSDGMGGPLYNHHKQASSQVVQSSNNGIDLSRKVLNKLVVLHQTLVIGQQT</sequence>
<organism evidence="2 3">
    <name type="scientific">Thalassiosira oceanica</name>
    <name type="common">Marine diatom</name>
    <dbReference type="NCBI Taxonomy" id="159749"/>
    <lineage>
        <taxon>Eukaryota</taxon>
        <taxon>Sar</taxon>
        <taxon>Stramenopiles</taxon>
        <taxon>Ochrophyta</taxon>
        <taxon>Bacillariophyta</taxon>
        <taxon>Coscinodiscophyceae</taxon>
        <taxon>Thalassiosirophycidae</taxon>
        <taxon>Thalassiosirales</taxon>
        <taxon>Thalassiosiraceae</taxon>
        <taxon>Thalassiosira</taxon>
    </lineage>
</organism>
<protein>
    <recommendedName>
        <fullName evidence="1">Helicase-associated domain-containing protein</fullName>
    </recommendedName>
</protein>
<dbReference type="Gene3D" id="6.10.140.530">
    <property type="match status" value="1"/>
</dbReference>
<comment type="caution">
    <text evidence="2">The sequence shown here is derived from an EMBL/GenBank/DDBJ whole genome shotgun (WGS) entry which is preliminary data.</text>
</comment>
<accession>K0S1I3</accession>
<feature type="non-terminal residue" evidence="2">
    <location>
        <position position="270"/>
    </location>
</feature>
<reference evidence="2 3" key="1">
    <citation type="journal article" date="2012" name="Genome Biol.">
        <title>Genome and low-iron response of an oceanic diatom adapted to chronic iron limitation.</title>
        <authorList>
            <person name="Lommer M."/>
            <person name="Specht M."/>
            <person name="Roy A.S."/>
            <person name="Kraemer L."/>
            <person name="Andreson R."/>
            <person name="Gutowska M.A."/>
            <person name="Wolf J."/>
            <person name="Bergner S.V."/>
            <person name="Schilhabel M.B."/>
            <person name="Klostermeier U.C."/>
            <person name="Beiko R.G."/>
            <person name="Rosenstiel P."/>
            <person name="Hippler M."/>
            <person name="Laroche J."/>
        </authorList>
    </citation>
    <scope>NUCLEOTIDE SEQUENCE [LARGE SCALE GENOMIC DNA]</scope>
    <source>
        <strain evidence="2 3">CCMP1005</strain>
    </source>
</reference>
<evidence type="ECO:0000313" key="3">
    <source>
        <dbReference type="Proteomes" id="UP000266841"/>
    </source>
</evidence>
<feature type="domain" description="Helicase-associated" evidence="1">
    <location>
        <begin position="2"/>
        <end position="33"/>
    </location>
</feature>
<proteinExistence type="predicted"/>